<evidence type="ECO:0000256" key="14">
    <source>
        <dbReference type="ARBA" id="ARBA00053015"/>
    </source>
</evidence>
<reference evidence="19 20" key="1">
    <citation type="submission" date="2023-06" db="EMBL/GenBank/DDBJ databases">
        <title>Actinomycetospora Odt1-22.</title>
        <authorList>
            <person name="Supong K."/>
        </authorList>
    </citation>
    <scope>NUCLEOTIDE SEQUENCE [LARGE SCALE GENOMIC DNA]</scope>
    <source>
        <strain evidence="19 20">Odt1-22</strain>
    </source>
</reference>
<comment type="catalytic activity">
    <reaction evidence="14">
        <text>L-tyrosyl-[protein] + ATP = O-phospho-L-tyrosyl-[protein] + ADP + H(+)</text>
        <dbReference type="Rhea" id="RHEA:10596"/>
        <dbReference type="Rhea" id="RHEA-COMP:10136"/>
        <dbReference type="Rhea" id="RHEA-COMP:20101"/>
        <dbReference type="ChEBI" id="CHEBI:15378"/>
        <dbReference type="ChEBI" id="CHEBI:30616"/>
        <dbReference type="ChEBI" id="CHEBI:46858"/>
        <dbReference type="ChEBI" id="CHEBI:61978"/>
        <dbReference type="ChEBI" id="CHEBI:456216"/>
    </reaction>
</comment>
<keyword evidence="5" id="KW-0997">Cell inner membrane</keyword>
<keyword evidence="11 16" id="KW-1133">Transmembrane helix</keyword>
<dbReference type="GO" id="GO:0004715">
    <property type="term" value="F:non-membrane spanning protein tyrosine kinase activity"/>
    <property type="evidence" value="ECO:0007669"/>
    <property type="project" value="UniProtKB-EC"/>
</dbReference>
<evidence type="ECO:0000313" key="19">
    <source>
        <dbReference type="EMBL" id="MDL5159173.1"/>
    </source>
</evidence>
<keyword evidence="10" id="KW-0067">ATP-binding</keyword>
<dbReference type="InterPro" id="IPR005702">
    <property type="entry name" value="Wzc-like_C"/>
</dbReference>
<dbReference type="PANTHER" id="PTHR32309:SF31">
    <property type="entry name" value="CAPSULAR EXOPOLYSACCHARIDE FAMILY"/>
    <property type="match status" value="1"/>
</dbReference>
<evidence type="ECO:0000256" key="4">
    <source>
        <dbReference type="ARBA" id="ARBA00022475"/>
    </source>
</evidence>
<protein>
    <submittedName>
        <fullName evidence="19">Polysaccharide biosynthesis tyrosine autokinase</fullName>
        <ecNumber evidence="19">2.7.10.2</ecNumber>
    </submittedName>
</protein>
<keyword evidence="4" id="KW-1003">Cell membrane</keyword>
<dbReference type="NCBIfam" id="TIGR01007">
    <property type="entry name" value="eps_fam"/>
    <property type="match status" value="1"/>
</dbReference>
<dbReference type="Proteomes" id="UP001231924">
    <property type="component" value="Unassembled WGS sequence"/>
</dbReference>
<feature type="domain" description="AAA" evidence="18">
    <location>
        <begin position="276"/>
        <end position="405"/>
    </location>
</feature>
<evidence type="ECO:0000256" key="10">
    <source>
        <dbReference type="ARBA" id="ARBA00022840"/>
    </source>
</evidence>
<sequence length="495" mass="52320">MTARDYLNLLGQQWRVIVAAGLLGVVLAGILVLFAPVKYAASVTLYISTQQTNSSSTDAYQGSLLSQDRVKSYTQLLSGYRLGQEVVTDLGLNDDPQAVADEVSASVSPNTVLLTAEVTDTSPERAEAIAGAIGRRFPALIAQLEKPANSTLPPSVTATVVQGPLLEPEAVSPRPLTDLGIGLGAGLLVGVVVAVLRRTLDRSVRTTEQLAEVFPKPLLGTLAEDRTVETVPLFLRDRPTSPIAESLRAVRANVDMLDLDRTTTVVAVTSAIEDEGKSTLLVNLALAQANAGRRVLVVEGDLRKPRAAQYLGLSEDVGLTQVLTGRASVDDVVQAGPAPRLELLASGPRPPNPCEMVESPQMSELLATLRERYDLVLVDAPPLLPVADGLALARLADGVVFTVRAGFTSGALVRRAHEMLETAGVGRVGVVLNRTKDAGDGYYAGYYYAEAERTAAPTPAPSPTPGSRQEFATVPSPSPESDTEQHDPATAGRRS</sequence>
<feature type="transmembrane region" description="Helical" evidence="16">
    <location>
        <begin position="16"/>
        <end position="37"/>
    </location>
</feature>
<evidence type="ECO:0000256" key="8">
    <source>
        <dbReference type="ARBA" id="ARBA00022741"/>
    </source>
</evidence>
<evidence type="ECO:0000256" key="2">
    <source>
        <dbReference type="ARBA" id="ARBA00006683"/>
    </source>
</evidence>
<accession>A0ABT7MES7</accession>
<dbReference type="InterPro" id="IPR050445">
    <property type="entry name" value="Bact_polysacc_biosynth/exp"/>
</dbReference>
<evidence type="ECO:0000256" key="16">
    <source>
        <dbReference type="SAM" id="Phobius"/>
    </source>
</evidence>
<dbReference type="Pfam" id="PF02706">
    <property type="entry name" value="Wzz"/>
    <property type="match status" value="1"/>
</dbReference>
<evidence type="ECO:0000256" key="6">
    <source>
        <dbReference type="ARBA" id="ARBA00022679"/>
    </source>
</evidence>
<keyword evidence="6 19" id="KW-0808">Transferase</keyword>
<dbReference type="RefSeq" id="WP_286055751.1">
    <property type="nucleotide sequence ID" value="NZ_JASVWF010000006.1"/>
</dbReference>
<comment type="similarity">
    <text evidence="3">Belongs to the etk/wzc family.</text>
</comment>
<dbReference type="EC" id="2.7.10.2" evidence="19"/>
<dbReference type="InterPro" id="IPR027417">
    <property type="entry name" value="P-loop_NTPase"/>
</dbReference>
<keyword evidence="13" id="KW-0829">Tyrosine-protein kinase</keyword>
<keyword evidence="20" id="KW-1185">Reference proteome</keyword>
<evidence type="ECO:0000256" key="9">
    <source>
        <dbReference type="ARBA" id="ARBA00022777"/>
    </source>
</evidence>
<evidence type="ECO:0000256" key="1">
    <source>
        <dbReference type="ARBA" id="ARBA00004429"/>
    </source>
</evidence>
<dbReference type="Pfam" id="PF13614">
    <property type="entry name" value="AAA_31"/>
    <property type="match status" value="1"/>
</dbReference>
<name>A0ABT7MES7_9PSEU</name>
<evidence type="ECO:0000259" key="17">
    <source>
        <dbReference type="Pfam" id="PF02706"/>
    </source>
</evidence>
<evidence type="ECO:0000256" key="12">
    <source>
        <dbReference type="ARBA" id="ARBA00023136"/>
    </source>
</evidence>
<evidence type="ECO:0000259" key="18">
    <source>
        <dbReference type="Pfam" id="PF13614"/>
    </source>
</evidence>
<dbReference type="SUPFAM" id="SSF52540">
    <property type="entry name" value="P-loop containing nucleoside triphosphate hydrolases"/>
    <property type="match status" value="1"/>
</dbReference>
<evidence type="ECO:0000256" key="15">
    <source>
        <dbReference type="SAM" id="MobiDB-lite"/>
    </source>
</evidence>
<evidence type="ECO:0000256" key="7">
    <source>
        <dbReference type="ARBA" id="ARBA00022692"/>
    </source>
</evidence>
<keyword evidence="9" id="KW-0418">Kinase</keyword>
<dbReference type="PANTHER" id="PTHR32309">
    <property type="entry name" value="TYROSINE-PROTEIN KINASE"/>
    <property type="match status" value="1"/>
</dbReference>
<dbReference type="Gene3D" id="3.40.50.300">
    <property type="entry name" value="P-loop containing nucleotide triphosphate hydrolases"/>
    <property type="match status" value="1"/>
</dbReference>
<feature type="transmembrane region" description="Helical" evidence="16">
    <location>
        <begin position="179"/>
        <end position="196"/>
    </location>
</feature>
<dbReference type="InterPro" id="IPR003856">
    <property type="entry name" value="LPS_length_determ_N"/>
</dbReference>
<gene>
    <name evidence="19" type="ORF">QRT03_24620</name>
</gene>
<feature type="domain" description="Polysaccharide chain length determinant N-terminal" evidence="17">
    <location>
        <begin position="6"/>
        <end position="89"/>
    </location>
</feature>
<evidence type="ECO:0000256" key="11">
    <source>
        <dbReference type="ARBA" id="ARBA00022989"/>
    </source>
</evidence>
<comment type="similarity">
    <text evidence="2">Belongs to the CpsC/CapA family.</text>
</comment>
<dbReference type="CDD" id="cd05387">
    <property type="entry name" value="BY-kinase"/>
    <property type="match status" value="1"/>
</dbReference>
<keyword evidence="7 16" id="KW-0812">Transmembrane</keyword>
<comment type="subcellular location">
    <subcellularLocation>
        <location evidence="1">Cell inner membrane</location>
        <topology evidence="1">Multi-pass membrane protein</topology>
    </subcellularLocation>
</comment>
<proteinExistence type="inferred from homology"/>
<dbReference type="InterPro" id="IPR025669">
    <property type="entry name" value="AAA_dom"/>
</dbReference>
<dbReference type="EMBL" id="JASVWF010000006">
    <property type="protein sequence ID" value="MDL5159173.1"/>
    <property type="molecule type" value="Genomic_DNA"/>
</dbReference>
<evidence type="ECO:0000313" key="20">
    <source>
        <dbReference type="Proteomes" id="UP001231924"/>
    </source>
</evidence>
<organism evidence="19 20">
    <name type="scientific">Actinomycetospora termitidis</name>
    <dbReference type="NCBI Taxonomy" id="3053470"/>
    <lineage>
        <taxon>Bacteria</taxon>
        <taxon>Bacillati</taxon>
        <taxon>Actinomycetota</taxon>
        <taxon>Actinomycetes</taxon>
        <taxon>Pseudonocardiales</taxon>
        <taxon>Pseudonocardiaceae</taxon>
        <taxon>Actinomycetospora</taxon>
    </lineage>
</organism>
<comment type="caution">
    <text evidence="19">The sequence shown here is derived from an EMBL/GenBank/DDBJ whole genome shotgun (WGS) entry which is preliminary data.</text>
</comment>
<feature type="region of interest" description="Disordered" evidence="15">
    <location>
        <begin position="455"/>
        <end position="495"/>
    </location>
</feature>
<keyword evidence="12 16" id="KW-0472">Membrane</keyword>
<evidence type="ECO:0000256" key="3">
    <source>
        <dbReference type="ARBA" id="ARBA00008883"/>
    </source>
</evidence>
<keyword evidence="8" id="KW-0547">Nucleotide-binding</keyword>
<evidence type="ECO:0000256" key="13">
    <source>
        <dbReference type="ARBA" id="ARBA00023137"/>
    </source>
</evidence>
<evidence type="ECO:0000256" key="5">
    <source>
        <dbReference type="ARBA" id="ARBA00022519"/>
    </source>
</evidence>